<feature type="domain" description="GFO/IDH/MocA-like oxidoreductase" evidence="2">
    <location>
        <begin position="134"/>
        <end position="242"/>
    </location>
</feature>
<dbReference type="Pfam" id="PF01408">
    <property type="entry name" value="GFO_IDH_MocA"/>
    <property type="match status" value="1"/>
</dbReference>
<dbReference type="HOGENOM" id="CLU_023194_10_2_3"/>
<dbReference type="InterPro" id="IPR055170">
    <property type="entry name" value="GFO_IDH_MocA-like_dom"/>
</dbReference>
<dbReference type="Gene3D" id="3.40.50.720">
    <property type="entry name" value="NAD(P)-binding Rossmann-like Domain"/>
    <property type="match status" value="1"/>
</dbReference>
<dbReference type="BioCyc" id="CSTA292563:G1353-1514-MONOMER"/>
<dbReference type="STRING" id="292563.Cyast_1503"/>
<dbReference type="InterPro" id="IPR000683">
    <property type="entry name" value="Gfo/Idh/MocA-like_OxRdtase_N"/>
</dbReference>
<dbReference type="GO" id="GO:0000166">
    <property type="term" value="F:nucleotide binding"/>
    <property type="evidence" value="ECO:0007669"/>
    <property type="project" value="InterPro"/>
</dbReference>
<feature type="domain" description="Gfo/Idh/MocA-like oxidoreductase N-terminal" evidence="1">
    <location>
        <begin position="2"/>
        <end position="125"/>
    </location>
</feature>
<evidence type="ECO:0000313" key="3">
    <source>
        <dbReference type="EMBL" id="AFZ47465.1"/>
    </source>
</evidence>
<dbReference type="Proteomes" id="UP000010483">
    <property type="component" value="Chromosome"/>
</dbReference>
<evidence type="ECO:0000313" key="4">
    <source>
        <dbReference type="Proteomes" id="UP000010483"/>
    </source>
</evidence>
<dbReference type="SUPFAM" id="SSF55347">
    <property type="entry name" value="Glyceraldehyde-3-phosphate dehydrogenase-like, C-terminal domain"/>
    <property type="match status" value="1"/>
</dbReference>
<gene>
    <name evidence="3" type="ordered locus">Cyast_1503</name>
</gene>
<accession>K9YM43</accession>
<organism evidence="3 4">
    <name type="scientific">Cyanobacterium stanieri (strain ATCC 29140 / PCC 7202)</name>
    <dbReference type="NCBI Taxonomy" id="292563"/>
    <lineage>
        <taxon>Bacteria</taxon>
        <taxon>Bacillati</taxon>
        <taxon>Cyanobacteriota</taxon>
        <taxon>Cyanophyceae</taxon>
        <taxon>Oscillatoriophycideae</taxon>
        <taxon>Chroococcales</taxon>
        <taxon>Geminocystaceae</taxon>
        <taxon>Cyanobacterium</taxon>
    </lineage>
</organism>
<dbReference type="Gene3D" id="3.30.360.10">
    <property type="entry name" value="Dihydrodipicolinate Reductase, domain 2"/>
    <property type="match status" value="1"/>
</dbReference>
<dbReference type="PANTHER" id="PTHR43377">
    <property type="entry name" value="BILIVERDIN REDUCTASE A"/>
    <property type="match status" value="1"/>
</dbReference>
<evidence type="ECO:0000259" key="1">
    <source>
        <dbReference type="Pfam" id="PF01408"/>
    </source>
</evidence>
<name>K9YM43_CYASC</name>
<reference evidence="4" key="1">
    <citation type="journal article" date="2013" name="Proc. Natl. Acad. Sci. U.S.A.">
        <title>Improving the coverage of the cyanobacterial phylum using diversity-driven genome sequencing.</title>
        <authorList>
            <person name="Shih P.M."/>
            <person name="Wu D."/>
            <person name="Latifi A."/>
            <person name="Axen S.D."/>
            <person name="Fewer D.P."/>
            <person name="Talla E."/>
            <person name="Calteau A."/>
            <person name="Cai F."/>
            <person name="Tandeau de Marsac N."/>
            <person name="Rippka R."/>
            <person name="Herdman M."/>
            <person name="Sivonen K."/>
            <person name="Coursin T."/>
            <person name="Laurent T."/>
            <person name="Goodwin L."/>
            <person name="Nolan M."/>
            <person name="Davenport K.W."/>
            <person name="Han C.S."/>
            <person name="Rubin E.M."/>
            <person name="Eisen J.A."/>
            <person name="Woyke T."/>
            <person name="Gugger M."/>
            <person name="Kerfeld C.A."/>
        </authorList>
    </citation>
    <scope>NUCLEOTIDE SEQUENCE [LARGE SCALE GENOMIC DNA]</scope>
    <source>
        <strain evidence="4">ATCC 29140 / PCC 7202</strain>
    </source>
</reference>
<dbReference type="InterPro" id="IPR051450">
    <property type="entry name" value="Gfo/Idh/MocA_Oxidoreductases"/>
</dbReference>
<dbReference type="AlphaFoldDB" id="K9YM43"/>
<dbReference type="PANTHER" id="PTHR43377:SF6">
    <property type="entry name" value="GFO_IDH_MOCA-LIKE OXIDOREDUCTASE N-TERMINAL DOMAIN-CONTAINING PROTEIN"/>
    <property type="match status" value="1"/>
</dbReference>
<dbReference type="SUPFAM" id="SSF51735">
    <property type="entry name" value="NAD(P)-binding Rossmann-fold domains"/>
    <property type="match status" value="1"/>
</dbReference>
<evidence type="ECO:0000259" key="2">
    <source>
        <dbReference type="Pfam" id="PF22725"/>
    </source>
</evidence>
<protein>
    <submittedName>
        <fullName evidence="3">Oxidoreductase domain protein</fullName>
    </submittedName>
</protein>
<dbReference type="eggNOG" id="COG0673">
    <property type="taxonomic scope" value="Bacteria"/>
</dbReference>
<keyword evidence="4" id="KW-1185">Reference proteome</keyword>
<sequence length="336" mass="38539">MINIAILGAGRWGNHFIRIFLNDPDVKLVAICEQRQEQLILIQDKYKINSSEIKLLKDYQEIKKINNLDAVIITTPAIYHYDLIKDLLEHQYQILSEKPLTTNSFQAKELTELANSKNLTLFVDHTYLFNPLIQRLKKEITEEKIGSLKYGYASRTHADAIRKDVNVIWDLAIHDISIFNYVLGQKPTHVKAEGQNFLSHDLIDMAWLKLFYPSGFVATIHVSWLNADKQRRLTMVGEKGSFVFDEMMPQSPLTLYQANINQNSSPMSVDGYNTEKIDFASFNTLQIMGDRFLSAIKTNKQEKISTGEFATELIQILEALDLSLQSNNSMVTVNYK</sequence>
<proteinExistence type="predicted"/>
<dbReference type="InterPro" id="IPR036291">
    <property type="entry name" value="NAD(P)-bd_dom_sf"/>
</dbReference>
<dbReference type="EMBL" id="CP003940">
    <property type="protein sequence ID" value="AFZ47465.1"/>
    <property type="molecule type" value="Genomic_DNA"/>
</dbReference>
<dbReference type="KEGG" id="csn:Cyast_1503"/>
<dbReference type="Pfam" id="PF22725">
    <property type="entry name" value="GFO_IDH_MocA_C3"/>
    <property type="match status" value="1"/>
</dbReference>